<keyword evidence="2" id="KW-1185">Reference proteome</keyword>
<evidence type="ECO:0000313" key="2">
    <source>
        <dbReference type="Proteomes" id="UP000320055"/>
    </source>
</evidence>
<accession>A0A563VQ99</accession>
<dbReference type="EMBL" id="CAACVJ010000120">
    <property type="protein sequence ID" value="VEP13580.1"/>
    <property type="molecule type" value="Genomic_DNA"/>
</dbReference>
<proteinExistence type="predicted"/>
<dbReference type="OrthoDB" id="475927at2"/>
<reference evidence="1 2" key="1">
    <citation type="submission" date="2019-01" db="EMBL/GenBank/DDBJ databases">
        <authorList>
            <person name="Brito A."/>
        </authorList>
    </citation>
    <scope>NUCLEOTIDE SEQUENCE [LARGE SCALE GENOMIC DNA]</scope>
    <source>
        <strain evidence="1">1</strain>
    </source>
</reference>
<dbReference type="Proteomes" id="UP000320055">
    <property type="component" value="Unassembled WGS sequence"/>
</dbReference>
<organism evidence="1 2">
    <name type="scientific">Hyella patelloides LEGE 07179</name>
    <dbReference type="NCBI Taxonomy" id="945734"/>
    <lineage>
        <taxon>Bacteria</taxon>
        <taxon>Bacillati</taxon>
        <taxon>Cyanobacteriota</taxon>
        <taxon>Cyanophyceae</taxon>
        <taxon>Pleurocapsales</taxon>
        <taxon>Hyellaceae</taxon>
        <taxon>Hyella</taxon>
    </lineage>
</organism>
<dbReference type="AlphaFoldDB" id="A0A563VQ99"/>
<dbReference type="RefSeq" id="WP_144871809.1">
    <property type="nucleotide sequence ID" value="NZ_LR213955.1"/>
</dbReference>
<gene>
    <name evidence="1" type="ORF">H1P_2060001</name>
</gene>
<evidence type="ECO:0000313" key="1">
    <source>
        <dbReference type="EMBL" id="VEP13580.1"/>
    </source>
</evidence>
<name>A0A563VQ99_9CYAN</name>
<sequence length="124" mass="14951">MLDFVKGKIFLNNHNPLGYYISAYSNFRLYSFLRRKQIENKYKPFRYHMLNIFRIQQGGKKMPQMNSNQFEKYCEKMEKVLWDDRKCLEAFKEATFVIDSVVENDYNREVAKRKGLVESINNSL</sequence>
<protein>
    <submittedName>
        <fullName evidence="1">AIPR protein</fullName>
    </submittedName>
</protein>